<dbReference type="Proteomes" id="UP000499080">
    <property type="component" value="Unassembled WGS sequence"/>
</dbReference>
<evidence type="ECO:0000313" key="1">
    <source>
        <dbReference type="EMBL" id="GBL86871.1"/>
    </source>
</evidence>
<evidence type="ECO:0000313" key="2">
    <source>
        <dbReference type="Proteomes" id="UP000499080"/>
    </source>
</evidence>
<keyword evidence="2" id="KW-1185">Reference proteome</keyword>
<name>A0A4Y2B3D9_ARAVE</name>
<accession>A0A4Y2B3D9</accession>
<dbReference type="EMBL" id="BGPR01000050">
    <property type="protein sequence ID" value="GBL86871.1"/>
    <property type="molecule type" value="Genomic_DNA"/>
</dbReference>
<protein>
    <submittedName>
        <fullName evidence="1">Uncharacterized protein</fullName>
    </submittedName>
</protein>
<organism evidence="1 2">
    <name type="scientific">Araneus ventricosus</name>
    <name type="common">Orbweaver spider</name>
    <name type="synonym">Epeira ventricosa</name>
    <dbReference type="NCBI Taxonomy" id="182803"/>
    <lineage>
        <taxon>Eukaryota</taxon>
        <taxon>Metazoa</taxon>
        <taxon>Ecdysozoa</taxon>
        <taxon>Arthropoda</taxon>
        <taxon>Chelicerata</taxon>
        <taxon>Arachnida</taxon>
        <taxon>Araneae</taxon>
        <taxon>Araneomorphae</taxon>
        <taxon>Entelegynae</taxon>
        <taxon>Araneoidea</taxon>
        <taxon>Araneidae</taxon>
        <taxon>Araneus</taxon>
    </lineage>
</organism>
<sequence length="102" mass="11683">MRSIFSGTGPGILENSFPKPRLYHQASTAPELDLIASIPEYLKHILQLNSRKDFQLITVEQRHFSSGSEDFATEEQAYRHFDPLHLNPGEKCRLLKSESWAL</sequence>
<comment type="caution">
    <text evidence="1">The sequence shown here is derived from an EMBL/GenBank/DDBJ whole genome shotgun (WGS) entry which is preliminary data.</text>
</comment>
<proteinExistence type="predicted"/>
<gene>
    <name evidence="1" type="ORF">AVEN_96092_1</name>
</gene>
<reference evidence="1 2" key="1">
    <citation type="journal article" date="2019" name="Sci. Rep.">
        <title>Orb-weaving spider Araneus ventricosus genome elucidates the spidroin gene catalogue.</title>
        <authorList>
            <person name="Kono N."/>
            <person name="Nakamura H."/>
            <person name="Ohtoshi R."/>
            <person name="Moran D.A.P."/>
            <person name="Shinohara A."/>
            <person name="Yoshida Y."/>
            <person name="Fujiwara M."/>
            <person name="Mori M."/>
            <person name="Tomita M."/>
            <person name="Arakawa K."/>
        </authorList>
    </citation>
    <scope>NUCLEOTIDE SEQUENCE [LARGE SCALE GENOMIC DNA]</scope>
</reference>
<dbReference type="AlphaFoldDB" id="A0A4Y2B3D9"/>